<sequence>MWWKEPVVLPESLPPVLGLVIPYFMLPDLVAENNWTPYEAGSLISYIGFANTIGRCIASKSSSLAFPTSMNQMPEDPHPQPLRLYYYLILFLFLSALYIEKGIWALVISEADEIDKHLRLDSRKGINPSFHGTANRFWKMRGGQHRKVERFQRSSEVIVPRQKMYCRRWKETRSYCHDPESNTVAQPHVVDDANVILGTPLHQPPMSLITMSSVLLSQPSNLHATEEVLGSDLTDPSYQLYWIRTSVPVMSGSREVDVEEEKEEALRVHFIDISMQTSHYKWADCLRVNVASLFLAAVACGLAPLVGRSYNLLVCVGCLFGLFSGASAFLPSSLLPLVSTPPLRASIATHSPVGSHGFIVSDSIPHHLPSIANPFHLVFTSIVPPVVVSLKSILVVELFGLDKLTNAFGHMLVIQGVASIAGAIIGGHLFDTLASKAPDFIPWVNPNTPLVYAAEVCFYFASGSFLLAALFASPLRCLATREVISATYVTPGPGVVGAGGGIYVDDYFEYGEGGVGGGEDGSAVIGAAASLPPPPPVIEPGTGSTSESAVNLVQSPAPPQLQQPQSPPSTLQPHFDSGIASYVGEAMSPGGVTATIMESVEPSLPPPPPQPTIPDPSTILSPAPLPSSLFITSTETEAQPQMQAPVDLGGPDIDSTLGGVVVDGGGGGVVDVLSDEDRGEVITTAGVPIGTLPSRSTIQPQSPQTQATSESGLTWSAPGGAPIVTTVPASAAAEVKTSLVAEEPALEPVKEEEEEEEMEEQPRVPLSSAMQPPLAASSSDIDESPSTMKKDTETVAIT</sequence>
<feature type="compositionally biased region" description="Polar residues" evidence="1">
    <location>
        <begin position="776"/>
        <end position="787"/>
    </location>
</feature>
<evidence type="ECO:0000256" key="1">
    <source>
        <dbReference type="SAM" id="MobiDB-lite"/>
    </source>
</evidence>
<dbReference type="Proteomes" id="UP000282613">
    <property type="component" value="Unassembled WGS sequence"/>
</dbReference>
<feature type="compositionally biased region" description="Pro residues" evidence="1">
    <location>
        <begin position="556"/>
        <end position="567"/>
    </location>
</feature>
<keyword evidence="2" id="KW-0812">Transmembrane</keyword>
<feature type="transmembrane region" description="Helical" evidence="2">
    <location>
        <begin position="375"/>
        <end position="399"/>
    </location>
</feature>
<evidence type="ECO:0000313" key="5">
    <source>
        <dbReference type="WBParaSite" id="TASK_0000698301-mRNA-1"/>
    </source>
</evidence>
<reference evidence="3 4" key="2">
    <citation type="submission" date="2018-11" db="EMBL/GenBank/DDBJ databases">
        <authorList>
            <consortium name="Pathogen Informatics"/>
        </authorList>
    </citation>
    <scope>NUCLEOTIDE SEQUENCE [LARGE SCALE GENOMIC DNA]</scope>
</reference>
<feature type="compositionally biased region" description="Polar residues" evidence="1">
    <location>
        <begin position="542"/>
        <end position="551"/>
    </location>
</feature>
<accession>A0A0R3W976</accession>
<dbReference type="OrthoDB" id="6286464at2759"/>
<evidence type="ECO:0000313" key="3">
    <source>
        <dbReference type="EMBL" id="VDK37665.1"/>
    </source>
</evidence>
<gene>
    <name evidence="3" type="ORF">TASK_LOCUS6984</name>
</gene>
<protein>
    <submittedName>
        <fullName evidence="5">Oligopeptide transporter</fullName>
    </submittedName>
</protein>
<feature type="region of interest" description="Disordered" evidence="1">
    <location>
        <begin position="525"/>
        <end position="576"/>
    </location>
</feature>
<dbReference type="AlphaFoldDB" id="A0A0R3W976"/>
<evidence type="ECO:0000256" key="2">
    <source>
        <dbReference type="SAM" id="Phobius"/>
    </source>
</evidence>
<dbReference type="WBParaSite" id="TASK_0000698301-mRNA-1">
    <property type="protein sequence ID" value="TASK_0000698301-mRNA-1"/>
    <property type="gene ID" value="TASK_0000698301"/>
</dbReference>
<feature type="compositionally biased region" description="Acidic residues" evidence="1">
    <location>
        <begin position="750"/>
        <end position="759"/>
    </location>
</feature>
<feature type="compositionally biased region" description="Polar residues" evidence="1">
    <location>
        <begin position="693"/>
        <end position="714"/>
    </location>
</feature>
<name>A0A0R3W976_TAEAS</name>
<organism evidence="5">
    <name type="scientific">Taenia asiatica</name>
    <name type="common">Asian tapeworm</name>
    <dbReference type="NCBI Taxonomy" id="60517"/>
    <lineage>
        <taxon>Eukaryota</taxon>
        <taxon>Metazoa</taxon>
        <taxon>Spiralia</taxon>
        <taxon>Lophotrochozoa</taxon>
        <taxon>Platyhelminthes</taxon>
        <taxon>Cestoda</taxon>
        <taxon>Eucestoda</taxon>
        <taxon>Cyclophyllidea</taxon>
        <taxon>Taeniidae</taxon>
        <taxon>Taenia</taxon>
    </lineage>
</organism>
<feature type="transmembrane region" description="Helical" evidence="2">
    <location>
        <begin position="411"/>
        <end position="430"/>
    </location>
</feature>
<evidence type="ECO:0000313" key="4">
    <source>
        <dbReference type="Proteomes" id="UP000282613"/>
    </source>
</evidence>
<feature type="region of interest" description="Disordered" evidence="1">
    <location>
        <begin position="598"/>
        <end position="627"/>
    </location>
</feature>
<feature type="region of interest" description="Disordered" evidence="1">
    <location>
        <begin position="687"/>
        <end position="798"/>
    </location>
</feature>
<feature type="transmembrane region" description="Helical" evidence="2">
    <location>
        <begin position="286"/>
        <end position="305"/>
    </location>
</feature>
<feature type="transmembrane region" description="Helical" evidence="2">
    <location>
        <begin position="84"/>
        <end position="107"/>
    </location>
</feature>
<feature type="compositionally biased region" description="Pro residues" evidence="1">
    <location>
        <begin position="603"/>
        <end position="614"/>
    </location>
</feature>
<reference evidence="5" key="1">
    <citation type="submission" date="2017-02" db="UniProtKB">
        <authorList>
            <consortium name="WormBaseParasite"/>
        </authorList>
    </citation>
    <scope>IDENTIFICATION</scope>
</reference>
<keyword evidence="4" id="KW-1185">Reference proteome</keyword>
<proteinExistence type="predicted"/>
<feature type="compositionally biased region" description="Basic and acidic residues" evidence="1">
    <location>
        <begin position="788"/>
        <end position="798"/>
    </location>
</feature>
<keyword evidence="2" id="KW-1133">Transmembrane helix</keyword>
<keyword evidence="2" id="KW-0472">Membrane</keyword>
<feature type="transmembrane region" description="Helical" evidence="2">
    <location>
        <begin position="450"/>
        <end position="472"/>
    </location>
</feature>
<dbReference type="EMBL" id="UYRS01018559">
    <property type="protein sequence ID" value="VDK37665.1"/>
    <property type="molecule type" value="Genomic_DNA"/>
</dbReference>